<name>A0A6J4UUV0_9BACT</name>
<gene>
    <name evidence="1" type="ORF">AVDCRST_MAG18-932</name>
</gene>
<organism evidence="1">
    <name type="scientific">uncultured Thermomicrobiales bacterium</name>
    <dbReference type="NCBI Taxonomy" id="1645740"/>
    <lineage>
        <taxon>Bacteria</taxon>
        <taxon>Pseudomonadati</taxon>
        <taxon>Thermomicrobiota</taxon>
        <taxon>Thermomicrobia</taxon>
        <taxon>Thermomicrobiales</taxon>
        <taxon>environmental samples</taxon>
    </lineage>
</organism>
<reference evidence="1" key="1">
    <citation type="submission" date="2020-02" db="EMBL/GenBank/DDBJ databases">
        <authorList>
            <person name="Meier V. D."/>
        </authorList>
    </citation>
    <scope>NUCLEOTIDE SEQUENCE</scope>
    <source>
        <strain evidence="1">AVDCRST_MAG18</strain>
    </source>
</reference>
<dbReference type="SUPFAM" id="SSF52540">
    <property type="entry name" value="P-loop containing nucleoside triphosphate hydrolases"/>
    <property type="match status" value="1"/>
</dbReference>
<dbReference type="Gene3D" id="3.40.50.300">
    <property type="entry name" value="P-loop containing nucleotide triphosphate hydrolases"/>
    <property type="match status" value="1"/>
</dbReference>
<protein>
    <submittedName>
        <fullName evidence="1">Uncharacterized protein</fullName>
    </submittedName>
</protein>
<dbReference type="EMBL" id="CADCWN010000063">
    <property type="protein sequence ID" value="CAA9559104.1"/>
    <property type="molecule type" value="Genomic_DNA"/>
</dbReference>
<proteinExistence type="predicted"/>
<evidence type="ECO:0000313" key="1">
    <source>
        <dbReference type="EMBL" id="CAA9559104.1"/>
    </source>
</evidence>
<accession>A0A6J4UUV0</accession>
<sequence length="224" mass="24950">MPTIERDRRRALAHVLWIGGPPDGGKTSIAQLLAQRHGLQTYHFDRYEPDHFARADPERHPALHAVHPDRLDAEARWLGRSPEVMARETIACWTERAVMAFDDLLVLPMTPRIIAEGPGFFPVTIAPLLDEPRRAVWLVPTERFKRASVAQRGKLAGVPVSDPARARENLIARDLLLGQTIEDGCRSLGLTLLRVDGTRDLAAMAERVAAHFGPFLESPGWAGR</sequence>
<dbReference type="InterPro" id="IPR027417">
    <property type="entry name" value="P-loop_NTPase"/>
</dbReference>
<dbReference type="AlphaFoldDB" id="A0A6J4UUV0"/>